<dbReference type="InterPro" id="IPR036770">
    <property type="entry name" value="Ankyrin_rpt-contain_sf"/>
</dbReference>
<dbReference type="AlphaFoldDB" id="A0A9W8B569"/>
<evidence type="ECO:0008006" key="7">
    <source>
        <dbReference type="Google" id="ProtNLM"/>
    </source>
</evidence>
<dbReference type="PROSITE" id="PS50088">
    <property type="entry name" value="ANK_REPEAT"/>
    <property type="match status" value="1"/>
</dbReference>
<accession>A0A9W8B569</accession>
<feature type="repeat" description="ANK" evidence="3">
    <location>
        <begin position="234"/>
        <end position="266"/>
    </location>
</feature>
<evidence type="ECO:0000256" key="3">
    <source>
        <dbReference type="PROSITE-ProRule" id="PRU00023"/>
    </source>
</evidence>
<feature type="region of interest" description="Disordered" evidence="4">
    <location>
        <begin position="102"/>
        <end position="123"/>
    </location>
</feature>
<dbReference type="PANTHER" id="PTHR24203:SF86">
    <property type="entry name" value="PROTEASOME 26S SUBUNIT, NON-ATPASE 10"/>
    <property type="match status" value="1"/>
</dbReference>
<proteinExistence type="predicted"/>
<dbReference type="Pfam" id="PF12796">
    <property type="entry name" value="Ank_2"/>
    <property type="match status" value="1"/>
</dbReference>
<dbReference type="PANTHER" id="PTHR24203">
    <property type="entry name" value="ANKYRIN REPEAT FAMILY PROTEIN"/>
    <property type="match status" value="1"/>
</dbReference>
<keyword evidence="2 3" id="KW-0040">ANK repeat</keyword>
<evidence type="ECO:0000313" key="6">
    <source>
        <dbReference type="Proteomes" id="UP001151582"/>
    </source>
</evidence>
<dbReference type="SMART" id="SM00248">
    <property type="entry name" value="ANK"/>
    <property type="match status" value="3"/>
</dbReference>
<dbReference type="Gene3D" id="1.25.40.20">
    <property type="entry name" value="Ankyrin repeat-containing domain"/>
    <property type="match status" value="1"/>
</dbReference>
<evidence type="ECO:0000256" key="2">
    <source>
        <dbReference type="ARBA" id="ARBA00023043"/>
    </source>
</evidence>
<dbReference type="EMBL" id="JANBQB010000620">
    <property type="protein sequence ID" value="KAJ1974688.1"/>
    <property type="molecule type" value="Genomic_DNA"/>
</dbReference>
<dbReference type="SUPFAM" id="SSF48403">
    <property type="entry name" value="Ankyrin repeat"/>
    <property type="match status" value="1"/>
</dbReference>
<evidence type="ECO:0000256" key="4">
    <source>
        <dbReference type="SAM" id="MobiDB-lite"/>
    </source>
</evidence>
<name>A0A9W8B569_9FUNG</name>
<evidence type="ECO:0000256" key="1">
    <source>
        <dbReference type="ARBA" id="ARBA00022737"/>
    </source>
</evidence>
<dbReference type="OrthoDB" id="539213at2759"/>
<comment type="caution">
    <text evidence="5">The sequence shown here is derived from an EMBL/GenBank/DDBJ whole genome shotgun (WGS) entry which is preliminary data.</text>
</comment>
<dbReference type="InterPro" id="IPR002110">
    <property type="entry name" value="Ankyrin_rpt"/>
</dbReference>
<sequence length="301" mass="34333">MSSGFERGPPKLPDLPYDVLRKIFIYSRNPNFRRISRKCYLVTLDVRDQSAWLLKRKRSDALKALKNALLWSFCTLQLVETLEHIYVRRQARAVQRYVTALTTRKRPRSPETDPNQPSHPFLALARPPTKRTRLAASGQLECSDEAATSQPTTLVEDGHTRVDFRPFYRGCRLSRRFFQRADSFPHVRLLVKAMLARGVPPDEPSGYPLVKSARLNNTFMVKLLLKAGADPDLKGPMPLRFAAGLGHYKIVRLLLKYGPQKRPPDSKALQYAVANNHIRIAELLLQHGAVADMETLRILDK</sequence>
<keyword evidence="1" id="KW-0677">Repeat</keyword>
<dbReference type="PROSITE" id="PS50297">
    <property type="entry name" value="ANK_REP_REGION"/>
    <property type="match status" value="1"/>
</dbReference>
<organism evidence="5 6">
    <name type="scientific">Dimargaris verticillata</name>
    <dbReference type="NCBI Taxonomy" id="2761393"/>
    <lineage>
        <taxon>Eukaryota</taxon>
        <taxon>Fungi</taxon>
        <taxon>Fungi incertae sedis</taxon>
        <taxon>Zoopagomycota</taxon>
        <taxon>Kickxellomycotina</taxon>
        <taxon>Dimargaritomycetes</taxon>
        <taxon>Dimargaritales</taxon>
        <taxon>Dimargaritaceae</taxon>
        <taxon>Dimargaris</taxon>
    </lineage>
</organism>
<keyword evidence="6" id="KW-1185">Reference proteome</keyword>
<evidence type="ECO:0000313" key="5">
    <source>
        <dbReference type="EMBL" id="KAJ1974688.1"/>
    </source>
</evidence>
<dbReference type="Proteomes" id="UP001151582">
    <property type="component" value="Unassembled WGS sequence"/>
</dbReference>
<protein>
    <recommendedName>
        <fullName evidence="7">F-box domain-containing protein</fullName>
    </recommendedName>
</protein>
<gene>
    <name evidence="5" type="ORF">H4R34_004625</name>
</gene>
<reference evidence="5" key="1">
    <citation type="submission" date="2022-07" db="EMBL/GenBank/DDBJ databases">
        <title>Phylogenomic reconstructions and comparative analyses of Kickxellomycotina fungi.</title>
        <authorList>
            <person name="Reynolds N.K."/>
            <person name="Stajich J.E."/>
            <person name="Barry K."/>
            <person name="Grigoriev I.V."/>
            <person name="Crous P."/>
            <person name="Smith M.E."/>
        </authorList>
    </citation>
    <scope>NUCLEOTIDE SEQUENCE</scope>
    <source>
        <strain evidence="5">RSA 567</strain>
    </source>
</reference>